<accession>A0A640SRI7</accession>
<evidence type="ECO:0000313" key="2">
    <source>
        <dbReference type="EMBL" id="GFE12726.1"/>
    </source>
</evidence>
<organism evidence="2 3">
    <name type="scientific">Streptomyces glebosus</name>
    <dbReference type="NCBI Taxonomy" id="249580"/>
    <lineage>
        <taxon>Bacteria</taxon>
        <taxon>Bacillati</taxon>
        <taxon>Actinomycetota</taxon>
        <taxon>Actinomycetes</taxon>
        <taxon>Kitasatosporales</taxon>
        <taxon>Streptomycetaceae</taxon>
        <taxon>Streptomyces</taxon>
    </lineage>
</organism>
<comment type="caution">
    <text evidence="2">The sequence shown here is derived from an EMBL/GenBank/DDBJ whole genome shotgun (WGS) entry which is preliminary data.</text>
</comment>
<feature type="compositionally biased region" description="Polar residues" evidence="1">
    <location>
        <begin position="1"/>
        <end position="11"/>
    </location>
</feature>
<feature type="region of interest" description="Disordered" evidence="1">
    <location>
        <begin position="1"/>
        <end position="24"/>
    </location>
</feature>
<evidence type="ECO:0000313" key="3">
    <source>
        <dbReference type="Proteomes" id="UP000430079"/>
    </source>
</evidence>
<name>A0A640SRI7_9ACTN</name>
<dbReference type="EMBL" id="BLIO01000001">
    <property type="protein sequence ID" value="GFE12726.1"/>
    <property type="molecule type" value="Genomic_DNA"/>
</dbReference>
<dbReference type="Proteomes" id="UP000430079">
    <property type="component" value="Unassembled WGS sequence"/>
</dbReference>
<dbReference type="AlphaFoldDB" id="A0A640SRI7"/>
<reference evidence="2 3" key="1">
    <citation type="submission" date="2019-12" db="EMBL/GenBank/DDBJ databases">
        <title>Whole genome shotgun sequence of Streptomyces hygroscopicus subsp. glebosus NBRC 13786.</title>
        <authorList>
            <person name="Ichikawa N."/>
            <person name="Kimura A."/>
            <person name="Kitahashi Y."/>
            <person name="Komaki H."/>
            <person name="Tamura T."/>
        </authorList>
    </citation>
    <scope>NUCLEOTIDE SEQUENCE [LARGE SCALE GENOMIC DNA]</scope>
    <source>
        <strain evidence="2 3">NBRC 13786</strain>
    </source>
</reference>
<sequence>MNGQPTAQNTRECGANGDLPGFRNWQNDDHVAELARVWNVDPATIPHFAPPTHAMQMFRYA</sequence>
<protein>
    <submittedName>
        <fullName evidence="2">Uncharacterized protein</fullName>
    </submittedName>
</protein>
<dbReference type="Gene3D" id="3.40.50.740">
    <property type="match status" value="1"/>
</dbReference>
<keyword evidence="3" id="KW-1185">Reference proteome</keyword>
<evidence type="ECO:0000256" key="1">
    <source>
        <dbReference type="SAM" id="MobiDB-lite"/>
    </source>
</evidence>
<gene>
    <name evidence="2" type="ORF">Sgleb_07730</name>
</gene>
<proteinExistence type="predicted"/>